<evidence type="ECO:0000256" key="1">
    <source>
        <dbReference type="SAM" id="MobiDB-lite"/>
    </source>
</evidence>
<dbReference type="AlphaFoldDB" id="A0A9E7IC52"/>
<reference evidence="3" key="1">
    <citation type="submission" date="2022-05" db="EMBL/GenBank/DDBJ databases">
        <title>The Musa troglodytarum L. genome provides insights into the mechanism of non-climacteric behaviour and enrichment of carotenoids.</title>
        <authorList>
            <person name="Wang J."/>
        </authorList>
    </citation>
    <scope>NUCLEOTIDE SEQUENCE</scope>
    <source>
        <tissue evidence="3">Leaf</tissue>
    </source>
</reference>
<organism evidence="3 4">
    <name type="scientific">Musa troglodytarum</name>
    <name type="common">fe'i banana</name>
    <dbReference type="NCBI Taxonomy" id="320322"/>
    <lineage>
        <taxon>Eukaryota</taxon>
        <taxon>Viridiplantae</taxon>
        <taxon>Streptophyta</taxon>
        <taxon>Embryophyta</taxon>
        <taxon>Tracheophyta</taxon>
        <taxon>Spermatophyta</taxon>
        <taxon>Magnoliopsida</taxon>
        <taxon>Liliopsida</taxon>
        <taxon>Zingiberales</taxon>
        <taxon>Musaceae</taxon>
        <taxon>Musa</taxon>
    </lineage>
</organism>
<gene>
    <name evidence="3" type="ORF">MUK42_14242</name>
</gene>
<accession>A0A9E7IC52</accession>
<evidence type="ECO:0000256" key="2">
    <source>
        <dbReference type="SAM" id="Phobius"/>
    </source>
</evidence>
<dbReference type="OrthoDB" id="5279713at2759"/>
<evidence type="ECO:0000313" key="3">
    <source>
        <dbReference type="EMBL" id="URE49016.1"/>
    </source>
</evidence>
<proteinExistence type="predicted"/>
<evidence type="ECO:0000313" key="4">
    <source>
        <dbReference type="Proteomes" id="UP001055439"/>
    </source>
</evidence>
<keyword evidence="2" id="KW-0812">Transmembrane</keyword>
<dbReference type="Proteomes" id="UP001055439">
    <property type="component" value="Chromosome 9"/>
</dbReference>
<dbReference type="EMBL" id="CP097511">
    <property type="protein sequence ID" value="URE49016.1"/>
    <property type="molecule type" value="Genomic_DNA"/>
</dbReference>
<keyword evidence="2" id="KW-1133">Transmembrane helix</keyword>
<feature type="region of interest" description="Disordered" evidence="1">
    <location>
        <begin position="65"/>
        <end position="84"/>
    </location>
</feature>
<name>A0A9E7IC52_9LILI</name>
<keyword evidence="4" id="KW-1185">Reference proteome</keyword>
<sequence>MERGATVGELTSGASGRIIPVLRNIRRSVPSPASLLRVLFFLLHSLALWFLLFLRRRRPLSSKTAAAAVGGSPRQRTRGGGGGRWWAAAEEEDARRRRALAEEVEMVPESAESEEGGACRWRTFDFVGPRRRVLFCRSWLPASGDLSFCSGQRSDFVNQRMVVSGQIGMGLIDTGISTHGMSLQY</sequence>
<protein>
    <submittedName>
        <fullName evidence="3">Monoglyceride lipase</fullName>
    </submittedName>
</protein>
<keyword evidence="2" id="KW-0472">Membrane</keyword>
<feature type="transmembrane region" description="Helical" evidence="2">
    <location>
        <begin position="35"/>
        <end position="54"/>
    </location>
</feature>